<evidence type="ECO:0000256" key="2">
    <source>
        <dbReference type="SAM" id="MobiDB-lite"/>
    </source>
</evidence>
<dbReference type="STRING" id="1432307.W9C530"/>
<dbReference type="AlphaFoldDB" id="W9C530"/>
<dbReference type="GO" id="GO:0005685">
    <property type="term" value="C:U1 snRNP"/>
    <property type="evidence" value="ECO:0007669"/>
    <property type="project" value="InterPro"/>
</dbReference>
<dbReference type="Pfam" id="PF03194">
    <property type="entry name" value="LUC7"/>
    <property type="match status" value="1"/>
</dbReference>
<dbReference type="Proteomes" id="UP000019487">
    <property type="component" value="Unassembled WGS sequence"/>
</dbReference>
<comment type="caution">
    <text evidence="3">The sequence shown here is derived from an EMBL/GenBank/DDBJ whole genome shotgun (WGS) entry which is preliminary data.</text>
</comment>
<proteinExistence type="inferred from homology"/>
<feature type="region of interest" description="Disordered" evidence="2">
    <location>
        <begin position="446"/>
        <end position="476"/>
    </location>
</feature>
<name>W9C530_SCLBF</name>
<feature type="compositionally biased region" description="Basic and acidic residues" evidence="2">
    <location>
        <begin position="232"/>
        <end position="244"/>
    </location>
</feature>
<feature type="region of interest" description="Disordered" evidence="2">
    <location>
        <begin position="232"/>
        <end position="256"/>
    </location>
</feature>
<organism evidence="3 4">
    <name type="scientific">Sclerotinia borealis (strain F-4128)</name>
    <dbReference type="NCBI Taxonomy" id="1432307"/>
    <lineage>
        <taxon>Eukaryota</taxon>
        <taxon>Fungi</taxon>
        <taxon>Dikarya</taxon>
        <taxon>Ascomycota</taxon>
        <taxon>Pezizomycotina</taxon>
        <taxon>Leotiomycetes</taxon>
        <taxon>Helotiales</taxon>
        <taxon>Sclerotiniaceae</taxon>
        <taxon>Sclerotinia</taxon>
    </lineage>
</organism>
<comment type="similarity">
    <text evidence="1">Belongs to the Luc7 family.</text>
</comment>
<dbReference type="HOGENOM" id="CLU_573857_0_0_1"/>
<gene>
    <name evidence="3" type="ORF">SBOR_9918</name>
</gene>
<dbReference type="EMBL" id="AYSA01000812">
    <property type="protein sequence ID" value="ESZ89695.1"/>
    <property type="molecule type" value="Genomic_DNA"/>
</dbReference>
<accession>W9C530</accession>
<evidence type="ECO:0000313" key="4">
    <source>
        <dbReference type="Proteomes" id="UP000019487"/>
    </source>
</evidence>
<dbReference type="PANTHER" id="PTHR12375">
    <property type="entry name" value="RNA-BINDING PROTEIN LUC7-RELATED"/>
    <property type="match status" value="1"/>
</dbReference>
<protein>
    <submittedName>
        <fullName evidence="3">U1 snRNP splicing complex subunit (Luc7)</fullName>
    </submittedName>
</protein>
<feature type="compositionally biased region" description="Low complexity" evidence="2">
    <location>
        <begin position="446"/>
        <end position="458"/>
    </location>
</feature>
<dbReference type="InterPro" id="IPR004882">
    <property type="entry name" value="Luc7-rel"/>
</dbReference>
<dbReference type="GO" id="GO:0006376">
    <property type="term" value="P:mRNA splice site recognition"/>
    <property type="evidence" value="ECO:0007669"/>
    <property type="project" value="InterPro"/>
</dbReference>
<evidence type="ECO:0000256" key="1">
    <source>
        <dbReference type="ARBA" id="ARBA00005655"/>
    </source>
</evidence>
<evidence type="ECO:0000313" key="3">
    <source>
        <dbReference type="EMBL" id="ESZ89695.1"/>
    </source>
</evidence>
<keyword evidence="4" id="KW-1185">Reference proteome</keyword>
<sequence>MAAEQRKLLEQLMGAGASSRAAQLSITDPKICRSFLVGTCPHDLFTNTKQDLGPCPKIHSEPLKTEYETAAPPQKQKWGFEYDYMRDLQKYIDECNRRIDVAQRRLEKTPDEIRQTNALLKQISDLSKSIETGLLEIQILGEQAEVSRAYEEFFRIRQAMQTKVEKEKELKALSDTSGPSGHQKLQVCDVCGAYLSRLDNDRRLADHFYGKMHLGYAQMRKTYDAFPKEMRRSRPMQDDTDHNSAPRGYDGGYGDGGYGGRGGGGYGGRGGGRGGFRDNIMESIKNATGMFVPEHTDEQKQKIYDNLSDDQKQKQTYTEWVKEAYNEQYEKWMPWIEDQYLKWFGKGDNKASYATKDALSKTKVTGVSQIDQIQDDVHNLIGNQFGENGLLAPIGNLAGKEGINRMERNGKDEDGSYGGPTSTFSDSIINNAKGTGQGVLRGAQSAGSSLASGAKSAGGFAGGMFGGQKEESKGEQ</sequence>
<dbReference type="OrthoDB" id="153872at2759"/>
<reference evidence="3 4" key="1">
    <citation type="journal article" date="2014" name="Genome Announc.">
        <title>Draft genome sequence of Sclerotinia borealis, a psychrophilic plant pathogenic fungus.</title>
        <authorList>
            <person name="Mardanov A.V."/>
            <person name="Beletsky A.V."/>
            <person name="Kadnikov V.V."/>
            <person name="Ignatov A.N."/>
            <person name="Ravin N.V."/>
        </authorList>
    </citation>
    <scope>NUCLEOTIDE SEQUENCE [LARGE SCALE GENOMIC DNA]</scope>
    <source>
        <strain evidence="4">F-4157</strain>
    </source>
</reference>
<dbReference type="GO" id="GO:0003729">
    <property type="term" value="F:mRNA binding"/>
    <property type="evidence" value="ECO:0007669"/>
    <property type="project" value="InterPro"/>
</dbReference>